<dbReference type="InterPro" id="IPR029063">
    <property type="entry name" value="SAM-dependent_MTases_sf"/>
</dbReference>
<accession>A0ABT7PMB0</accession>
<evidence type="ECO:0000256" key="3">
    <source>
        <dbReference type="ARBA" id="ARBA00022603"/>
    </source>
</evidence>
<dbReference type="Proteomes" id="UP001239462">
    <property type="component" value="Unassembled WGS sequence"/>
</dbReference>
<evidence type="ECO:0000313" key="10">
    <source>
        <dbReference type="EMBL" id="MDM4017468.1"/>
    </source>
</evidence>
<comment type="subcellular location">
    <subcellularLocation>
        <location evidence="1">Cytoplasm</location>
    </subcellularLocation>
</comment>
<keyword evidence="11" id="KW-1185">Reference proteome</keyword>
<dbReference type="CDD" id="cd02440">
    <property type="entry name" value="AdoMet_MTases"/>
    <property type="match status" value="1"/>
</dbReference>
<dbReference type="GO" id="GO:0008168">
    <property type="term" value="F:methyltransferase activity"/>
    <property type="evidence" value="ECO:0007669"/>
    <property type="project" value="UniProtKB-KW"/>
</dbReference>
<dbReference type="EC" id="2.1.1.-" evidence="10"/>
<evidence type="ECO:0000256" key="4">
    <source>
        <dbReference type="ARBA" id="ARBA00022679"/>
    </source>
</evidence>
<dbReference type="Pfam" id="PF17785">
    <property type="entry name" value="PUA_3"/>
    <property type="match status" value="1"/>
</dbReference>
<dbReference type="PANTHER" id="PTHR42873:SF1">
    <property type="entry name" value="S-ADENOSYLMETHIONINE-DEPENDENT METHYLTRANSFERASE DOMAIN-CONTAINING PROTEIN"/>
    <property type="match status" value="1"/>
</dbReference>
<dbReference type="PANTHER" id="PTHR42873">
    <property type="entry name" value="RIBOSOMAL RNA LARGE SUBUNIT METHYLTRANSFERASE"/>
    <property type="match status" value="1"/>
</dbReference>
<dbReference type="EMBL" id="JASZZN010000014">
    <property type="protein sequence ID" value="MDM4017468.1"/>
    <property type="molecule type" value="Genomic_DNA"/>
</dbReference>
<feature type="region of interest" description="Disordered" evidence="7">
    <location>
        <begin position="1"/>
        <end position="34"/>
    </location>
</feature>
<organism evidence="10 11">
    <name type="scientific">Roseiconus lacunae</name>
    <dbReference type="NCBI Taxonomy" id="2605694"/>
    <lineage>
        <taxon>Bacteria</taxon>
        <taxon>Pseudomonadati</taxon>
        <taxon>Planctomycetota</taxon>
        <taxon>Planctomycetia</taxon>
        <taxon>Pirellulales</taxon>
        <taxon>Pirellulaceae</taxon>
        <taxon>Roseiconus</taxon>
    </lineage>
</organism>
<keyword evidence="3 10" id="KW-0489">Methyltransferase</keyword>
<dbReference type="SUPFAM" id="SSF88697">
    <property type="entry name" value="PUA domain-like"/>
    <property type="match status" value="1"/>
</dbReference>
<evidence type="ECO:0000256" key="1">
    <source>
        <dbReference type="ARBA" id="ARBA00004496"/>
    </source>
</evidence>
<evidence type="ECO:0000259" key="8">
    <source>
        <dbReference type="Pfam" id="PF10672"/>
    </source>
</evidence>
<dbReference type="InterPro" id="IPR015947">
    <property type="entry name" value="PUA-like_sf"/>
</dbReference>
<evidence type="ECO:0000256" key="7">
    <source>
        <dbReference type="SAM" id="MobiDB-lite"/>
    </source>
</evidence>
<comment type="caution">
    <text evidence="10">The sequence shown here is derived from an EMBL/GenBank/DDBJ whole genome shotgun (WGS) entry which is preliminary data.</text>
</comment>
<dbReference type="Pfam" id="PF10672">
    <property type="entry name" value="Methyltrans_SAM"/>
    <property type="match status" value="1"/>
</dbReference>
<dbReference type="CDD" id="cd11572">
    <property type="entry name" value="RlmI_M_like"/>
    <property type="match status" value="1"/>
</dbReference>
<comment type="similarity">
    <text evidence="6">Belongs to the methyltransferase superfamily. RlmI family.</text>
</comment>
<evidence type="ECO:0000256" key="5">
    <source>
        <dbReference type="ARBA" id="ARBA00022691"/>
    </source>
</evidence>
<keyword evidence="2" id="KW-0963">Cytoplasm</keyword>
<dbReference type="GO" id="GO:0032259">
    <property type="term" value="P:methylation"/>
    <property type="evidence" value="ECO:0007669"/>
    <property type="project" value="UniProtKB-KW"/>
</dbReference>
<evidence type="ECO:0000256" key="2">
    <source>
        <dbReference type="ARBA" id="ARBA00022490"/>
    </source>
</evidence>
<reference evidence="10 11" key="1">
    <citation type="submission" date="2023-06" db="EMBL/GenBank/DDBJ databases">
        <title>Roseiconus lacunae JC819 isolated from Gulf of Mannar region, Tamil Nadu.</title>
        <authorList>
            <person name="Pk S."/>
            <person name="Ch S."/>
            <person name="Ch V.R."/>
        </authorList>
    </citation>
    <scope>NUCLEOTIDE SEQUENCE [LARGE SCALE GENOMIC DNA]</scope>
    <source>
        <strain evidence="10 11">JC819</strain>
    </source>
</reference>
<feature type="compositionally biased region" description="Basic and acidic residues" evidence="7">
    <location>
        <begin position="23"/>
        <end position="32"/>
    </location>
</feature>
<dbReference type="SUPFAM" id="SSF53335">
    <property type="entry name" value="S-adenosyl-L-methionine-dependent methyltransferases"/>
    <property type="match status" value="1"/>
</dbReference>
<dbReference type="InterPro" id="IPR036974">
    <property type="entry name" value="PUA_sf"/>
</dbReference>
<dbReference type="RefSeq" id="WP_149494793.1">
    <property type="nucleotide sequence ID" value="NZ_CP141221.1"/>
</dbReference>
<dbReference type="Gene3D" id="3.30.750.80">
    <property type="entry name" value="RNA methyltransferase domain (HRMD) like"/>
    <property type="match status" value="1"/>
</dbReference>
<keyword evidence="4 10" id="KW-0808">Transferase</keyword>
<protein>
    <submittedName>
        <fullName evidence="10">Class I SAM-dependent rRNA methyltransferase</fullName>
        <ecNumber evidence="10">2.1.1.-</ecNumber>
    </submittedName>
</protein>
<dbReference type="InterPro" id="IPR019614">
    <property type="entry name" value="SAM-dep_methyl-trfase"/>
</dbReference>
<proteinExistence type="inferred from homology"/>
<name>A0ABT7PMB0_9BACT</name>
<feature type="domain" description="S-adenosylmethionine-dependent methyltransferase" evidence="8">
    <location>
        <begin position="227"/>
        <end position="383"/>
    </location>
</feature>
<evidence type="ECO:0000313" key="11">
    <source>
        <dbReference type="Proteomes" id="UP001239462"/>
    </source>
</evidence>
<sequence length="437" mass="47924">MPPAPNDRIENDATEPSDTSPSDEVHDRDRTPQWRVKPGRQFPFLARHPWVHAHALIGGGKAIGGKAPENETQSQCGDVVDLVDIDGNFLAQGLINPASRLRIRLYSFDRRHPICDQFWRDRIDLAIARRRLAATETGEEAERLIFSESDLLSGLIVDRYADTLGVQFTAGALLRYRDLILDHLRQATGCEKIVVRIDERTAKFEGVSAESGTIVSPEPISPDGVAYRQNGLDLVVDLVSGQKTGGYLDQRKNHAAAARYLHGKRVLDVCCYTGGFGLVAAKAGAAEVIGVDSSEHALEAAKAAAERNELSGRMSFVRDDCFDALRAFADRGEKFDAVILDPPRFAGSRKQVDQALRAYRRLNTMALDLIPSGGMLVTCSCSGRVSRAEFVAMLTDAGRKKRRDIVLLENRGAPADHPTSATCPESEYLKCVIAQVM</sequence>
<evidence type="ECO:0000256" key="6">
    <source>
        <dbReference type="ARBA" id="ARBA00038091"/>
    </source>
</evidence>
<dbReference type="Gene3D" id="3.40.50.150">
    <property type="entry name" value="Vaccinia Virus protein VP39"/>
    <property type="match status" value="1"/>
</dbReference>
<dbReference type="InterPro" id="IPR041532">
    <property type="entry name" value="RlmI-like_PUA"/>
</dbReference>
<evidence type="ECO:0000259" key="9">
    <source>
        <dbReference type="Pfam" id="PF17785"/>
    </source>
</evidence>
<dbReference type="Gene3D" id="2.30.130.10">
    <property type="entry name" value="PUA domain"/>
    <property type="match status" value="1"/>
</dbReference>
<gene>
    <name evidence="10" type="ORF">QTN89_18610</name>
</gene>
<keyword evidence="5" id="KW-0949">S-adenosyl-L-methionine</keyword>
<feature type="domain" description="RlmI-like PUA" evidence="9">
    <location>
        <begin position="35"/>
        <end position="108"/>
    </location>
</feature>
<dbReference type="CDD" id="cd21153">
    <property type="entry name" value="PUA_RlmI"/>
    <property type="match status" value="1"/>
</dbReference>